<comment type="caution">
    <text evidence="2">The sequence shown here is derived from an EMBL/GenBank/DDBJ whole genome shotgun (WGS) entry which is preliminary data.</text>
</comment>
<name>A0ABX2N633_9SPHN</name>
<feature type="transmembrane region" description="Helical" evidence="1">
    <location>
        <begin position="129"/>
        <end position="147"/>
    </location>
</feature>
<dbReference type="Proteomes" id="UP000652427">
    <property type="component" value="Unassembled WGS sequence"/>
</dbReference>
<evidence type="ECO:0000313" key="2">
    <source>
        <dbReference type="EMBL" id="NVD29144.1"/>
    </source>
</evidence>
<feature type="transmembrane region" description="Helical" evidence="1">
    <location>
        <begin position="421"/>
        <end position="441"/>
    </location>
</feature>
<sequence>MERLRGNIPLLLIWLAVCAVLISVTYSQIITGIGWDPDDQLRMVQLRDWLSGQSWFDTTQYRIGAPDSQPMHWPRWIELPLASVFLLLKPLLGVTNAEIAAMVVVPLVTLGITMWLVTKITEEVFDRNLALLAAALLATAVPILAQIRPMRVDHHGWQIVLALTAMWTMFWPDNRKAGIALGAALALWLSISLEGLPLSAAFVVLLVWRWVFQTEEGVRLFWTLLSFLIFSFLLYFGAQGSFDSAINYCDAISPAHLWACTTAAAIILPAIRYLPANMAVRTGGLAVAAVAGLAVLHAFAPQCMGGAFNTLDPLVREYWLVNVLEGLPIWYQKWKTMVGLLGGAIVVGLGSLIYIVRSQPEQIDRGKLFILGYAFLWALLLSVFVQRATAVAAAFAVPLMVWAVHQAFVKARGVKRPLPRIFATAAVVFLIMPGPLAIAVVNAVSGEDKTSDGKVEGAGCRDGDSLERLNGLPQSNIVAPFNFGPRILLLTPHNVLATSHHRNDRAMADQIRVFTSAPEEARRILDAHSIRYIVACYDEAELNIYAKNYPEGLWAQLVDGQKPDWLKPVHIRDSNLDIWMVRSKKLSNSM</sequence>
<keyword evidence="3" id="KW-1185">Reference proteome</keyword>
<feature type="transmembrane region" description="Helical" evidence="1">
    <location>
        <begin position="283"/>
        <end position="300"/>
    </location>
</feature>
<feature type="transmembrane region" description="Helical" evidence="1">
    <location>
        <begin position="220"/>
        <end position="239"/>
    </location>
</feature>
<feature type="transmembrane region" description="Helical" evidence="1">
    <location>
        <begin position="73"/>
        <end position="92"/>
    </location>
</feature>
<feature type="transmembrane region" description="Helical" evidence="1">
    <location>
        <begin position="154"/>
        <end position="171"/>
    </location>
</feature>
<reference evidence="2 3" key="1">
    <citation type="submission" date="2020-06" db="EMBL/GenBank/DDBJ databases">
        <authorList>
            <person name="Kim S.-J."/>
            <person name="Park S.-J."/>
        </authorList>
    </citation>
    <scope>NUCLEOTIDE SEQUENCE [LARGE SCALE GENOMIC DNA]</scope>
    <source>
        <strain evidence="2 3">SW-151</strain>
    </source>
</reference>
<organism evidence="2 3">
    <name type="scientific">Parasphingorhabdus flavimaris</name>
    <dbReference type="NCBI Taxonomy" id="266812"/>
    <lineage>
        <taxon>Bacteria</taxon>
        <taxon>Pseudomonadati</taxon>
        <taxon>Pseudomonadota</taxon>
        <taxon>Alphaproteobacteria</taxon>
        <taxon>Sphingomonadales</taxon>
        <taxon>Sphingomonadaceae</taxon>
        <taxon>Parasphingorhabdus</taxon>
    </lineage>
</organism>
<feature type="transmembrane region" description="Helical" evidence="1">
    <location>
        <begin position="99"/>
        <end position="117"/>
    </location>
</feature>
<feature type="transmembrane region" description="Helical" evidence="1">
    <location>
        <begin position="337"/>
        <end position="356"/>
    </location>
</feature>
<feature type="transmembrane region" description="Helical" evidence="1">
    <location>
        <begin position="368"/>
        <end position="385"/>
    </location>
</feature>
<protein>
    <recommendedName>
        <fullName evidence="4">AcrB/AcrD/AcrF family protein</fullName>
    </recommendedName>
</protein>
<evidence type="ECO:0000256" key="1">
    <source>
        <dbReference type="SAM" id="Phobius"/>
    </source>
</evidence>
<keyword evidence="1" id="KW-0472">Membrane</keyword>
<keyword evidence="1" id="KW-0812">Transmembrane</keyword>
<keyword evidence="1" id="KW-1133">Transmembrane helix</keyword>
<dbReference type="EMBL" id="JABWMH010000005">
    <property type="protein sequence ID" value="NVD29144.1"/>
    <property type="molecule type" value="Genomic_DNA"/>
</dbReference>
<dbReference type="RefSeq" id="WP_176280606.1">
    <property type="nucleotide sequence ID" value="NZ_JABWMH010000005.1"/>
</dbReference>
<gene>
    <name evidence="2" type="ORF">HUO14_14695</name>
</gene>
<accession>A0ABX2N633</accession>
<feature type="transmembrane region" description="Helical" evidence="1">
    <location>
        <begin position="177"/>
        <end position="208"/>
    </location>
</feature>
<feature type="transmembrane region" description="Helical" evidence="1">
    <location>
        <begin position="251"/>
        <end position="271"/>
    </location>
</feature>
<evidence type="ECO:0008006" key="4">
    <source>
        <dbReference type="Google" id="ProtNLM"/>
    </source>
</evidence>
<feature type="transmembrane region" description="Helical" evidence="1">
    <location>
        <begin position="391"/>
        <end position="409"/>
    </location>
</feature>
<evidence type="ECO:0000313" key="3">
    <source>
        <dbReference type="Proteomes" id="UP000652427"/>
    </source>
</evidence>
<proteinExistence type="predicted"/>